<proteinExistence type="predicted"/>
<dbReference type="Proteomes" id="UP000032024">
    <property type="component" value="Chromosome"/>
</dbReference>
<gene>
    <name evidence="1" type="ORF">SB48_HM08orf03447</name>
</gene>
<dbReference type="AlphaFoldDB" id="A0AAN0WC02"/>
<evidence type="ECO:0000313" key="2">
    <source>
        <dbReference type="Proteomes" id="UP000032024"/>
    </source>
</evidence>
<reference evidence="2" key="1">
    <citation type="submission" date="2015-01" db="EMBL/GenBank/DDBJ databases">
        <title>Comparative genome analysis of Bacillus coagulans HM-08, Clostridium butyricum HM-68, Bacillus subtilis HM-66 and Bacillus paralicheniformis BL-09.</title>
        <authorList>
            <person name="Zhang H."/>
        </authorList>
    </citation>
    <scope>NUCLEOTIDE SEQUENCE [LARGE SCALE GENOMIC DNA]</scope>
    <source>
        <strain evidence="2">HM-08</strain>
    </source>
</reference>
<keyword evidence="2" id="KW-1185">Reference proteome</keyword>
<organism evidence="1 2">
    <name type="scientific">Heyndrickxia coagulans</name>
    <name type="common">Weizmannia coagulans</name>
    <dbReference type="NCBI Taxonomy" id="1398"/>
    <lineage>
        <taxon>Bacteria</taxon>
        <taxon>Bacillati</taxon>
        <taxon>Bacillota</taxon>
        <taxon>Bacilli</taxon>
        <taxon>Bacillales</taxon>
        <taxon>Bacillaceae</taxon>
        <taxon>Heyndrickxia</taxon>
    </lineage>
</organism>
<accession>A0AAN0WC02</accession>
<name>A0AAN0WC02_HEYCO</name>
<dbReference type="EMBL" id="CP010525">
    <property type="protein sequence ID" value="AJO22976.1"/>
    <property type="molecule type" value="Genomic_DNA"/>
</dbReference>
<protein>
    <submittedName>
        <fullName evidence="1">Uncharacterized protein</fullName>
    </submittedName>
</protein>
<evidence type="ECO:0000313" key="1">
    <source>
        <dbReference type="EMBL" id="AJO22976.1"/>
    </source>
</evidence>
<sequence>MNDARGGCPALSETGNAAGIRQPGAFIPGVFSMVWCAGHKKTVQLREIIIKCCL</sequence>